<evidence type="ECO:0000313" key="1">
    <source>
        <dbReference type="EMBL" id="TCO43395.1"/>
    </source>
</evidence>
<comment type="caution">
    <text evidence="1">The sequence shown here is derived from an EMBL/GenBank/DDBJ whole genome shotgun (WGS) entry which is preliminary data.</text>
</comment>
<dbReference type="InterPro" id="IPR011473">
    <property type="entry name" value="DUF1579"/>
</dbReference>
<proteinExistence type="predicted"/>
<evidence type="ECO:0000313" key="2">
    <source>
        <dbReference type="Proteomes" id="UP000294862"/>
    </source>
</evidence>
<protein>
    <submittedName>
        <fullName evidence="1">Uncharacterized protein DUF1579</fullName>
    </submittedName>
</protein>
<sequence>MDMPGPGPDHGRLARFVGAWSGEERLSPSPWGPGGCASGRFEFRVGVDGMALLQDYEEEKDGRVAFRGHGVFIVDPLTQGIAWWWFDSLGFAPEPPARGRWDGDILRMEKHTPRGAARYTFALGDDAFVFRIENRFAGQDDYVEFMRGDYRRLR</sequence>
<name>A0A4R2IL06_9GAMM</name>
<keyword evidence="2" id="KW-1185">Reference proteome</keyword>
<organism evidence="1 2">
    <name type="scientific">Dokdonella fugitiva</name>
    <dbReference type="NCBI Taxonomy" id="328517"/>
    <lineage>
        <taxon>Bacteria</taxon>
        <taxon>Pseudomonadati</taxon>
        <taxon>Pseudomonadota</taxon>
        <taxon>Gammaproteobacteria</taxon>
        <taxon>Lysobacterales</taxon>
        <taxon>Rhodanobacteraceae</taxon>
        <taxon>Dokdonella</taxon>
    </lineage>
</organism>
<dbReference type="Proteomes" id="UP000294862">
    <property type="component" value="Unassembled WGS sequence"/>
</dbReference>
<dbReference type="EMBL" id="SLWQ01000001">
    <property type="protein sequence ID" value="TCO43395.1"/>
    <property type="molecule type" value="Genomic_DNA"/>
</dbReference>
<dbReference type="AlphaFoldDB" id="A0A4R2IL06"/>
<gene>
    <name evidence="1" type="ORF">EV148_101819</name>
</gene>
<reference evidence="1 2" key="1">
    <citation type="journal article" date="2015" name="Stand. Genomic Sci.">
        <title>Genomic Encyclopedia of Bacterial and Archaeal Type Strains, Phase III: the genomes of soil and plant-associated and newly described type strains.</title>
        <authorList>
            <person name="Whitman W.B."/>
            <person name="Woyke T."/>
            <person name="Klenk H.P."/>
            <person name="Zhou Y."/>
            <person name="Lilburn T.G."/>
            <person name="Beck B.J."/>
            <person name="De Vos P."/>
            <person name="Vandamme P."/>
            <person name="Eisen J.A."/>
            <person name="Garrity G."/>
            <person name="Hugenholtz P."/>
            <person name="Kyrpides N.C."/>
        </authorList>
    </citation>
    <scope>NUCLEOTIDE SEQUENCE [LARGE SCALE GENOMIC DNA]</scope>
    <source>
        <strain evidence="1 2">A3</strain>
    </source>
</reference>
<accession>A0A4R2IL06</accession>
<dbReference type="Pfam" id="PF07617">
    <property type="entry name" value="DUF1579"/>
    <property type="match status" value="1"/>
</dbReference>